<protein>
    <recommendedName>
        <fullName evidence="8">ABC transmembrane type-1 domain-containing protein</fullName>
    </recommendedName>
</protein>
<dbReference type="EMBL" id="LAZR01045786">
    <property type="protein sequence ID" value="KKK98038.1"/>
    <property type="molecule type" value="Genomic_DNA"/>
</dbReference>
<feature type="transmembrane region" description="Helical" evidence="7">
    <location>
        <begin position="106"/>
        <end position="127"/>
    </location>
</feature>
<organism evidence="9">
    <name type="scientific">marine sediment metagenome</name>
    <dbReference type="NCBI Taxonomy" id="412755"/>
    <lineage>
        <taxon>unclassified sequences</taxon>
        <taxon>metagenomes</taxon>
        <taxon>ecological metagenomes</taxon>
    </lineage>
</organism>
<comment type="caution">
    <text evidence="9">The sequence shown here is derived from an EMBL/GenBank/DDBJ whole genome shotgun (WGS) entry which is preliminary data.</text>
</comment>
<keyword evidence="4 7" id="KW-0812">Transmembrane</keyword>
<evidence type="ECO:0000256" key="2">
    <source>
        <dbReference type="ARBA" id="ARBA00022448"/>
    </source>
</evidence>
<evidence type="ECO:0000256" key="4">
    <source>
        <dbReference type="ARBA" id="ARBA00022692"/>
    </source>
</evidence>
<dbReference type="InterPro" id="IPR025966">
    <property type="entry name" value="OppC_N"/>
</dbReference>
<dbReference type="SUPFAM" id="SSF161098">
    <property type="entry name" value="MetI-like"/>
    <property type="match status" value="1"/>
</dbReference>
<keyword evidence="2" id="KW-0813">Transport</keyword>
<dbReference type="PANTHER" id="PTHR43386:SF25">
    <property type="entry name" value="PEPTIDE ABC TRANSPORTER PERMEASE PROTEIN"/>
    <property type="match status" value="1"/>
</dbReference>
<feature type="non-terminal residue" evidence="9">
    <location>
        <position position="236"/>
    </location>
</feature>
<dbReference type="PROSITE" id="PS50928">
    <property type="entry name" value="ABC_TM1"/>
    <property type="match status" value="1"/>
</dbReference>
<feature type="transmembrane region" description="Helical" evidence="7">
    <location>
        <begin position="72"/>
        <end position="94"/>
    </location>
</feature>
<comment type="subcellular location">
    <subcellularLocation>
        <location evidence="1">Cell membrane</location>
        <topology evidence="1">Multi-pass membrane protein</topology>
    </subcellularLocation>
</comment>
<dbReference type="GO" id="GO:0055085">
    <property type="term" value="P:transmembrane transport"/>
    <property type="evidence" value="ECO:0007669"/>
    <property type="project" value="InterPro"/>
</dbReference>
<keyword evidence="3" id="KW-1003">Cell membrane</keyword>
<sequence length="236" mass="25556">MIRSHLNFITIAGILILTVMGLVAIFGPVIAPQDPYEQNLSNRFQPPSLSHWWGTDRYGRDTLSRVILGTRYSIITGFVSVAMSAVIGVMLGIISGYKGGILDTVIMIFTDILMSFPALVLGIIVIVSLGSGAFQVIVAITIAFIPRFIRVARGTTLSLKEQEFVLAAKALGASNFRIMIIHILPNNISPAVIMATLWIGSAIIIESGLSFLGLGIQPPKASWGLLIKYGVENLMW</sequence>
<keyword evidence="5 7" id="KW-1133">Transmembrane helix</keyword>
<dbReference type="Gene3D" id="1.10.3720.10">
    <property type="entry name" value="MetI-like"/>
    <property type="match status" value="1"/>
</dbReference>
<dbReference type="InterPro" id="IPR000515">
    <property type="entry name" value="MetI-like"/>
</dbReference>
<evidence type="ECO:0000313" key="9">
    <source>
        <dbReference type="EMBL" id="KKK98038.1"/>
    </source>
</evidence>
<dbReference type="Pfam" id="PF12911">
    <property type="entry name" value="OppC_N"/>
    <property type="match status" value="1"/>
</dbReference>
<dbReference type="InterPro" id="IPR050366">
    <property type="entry name" value="BP-dependent_transpt_permease"/>
</dbReference>
<feature type="domain" description="ABC transmembrane type-1" evidence="8">
    <location>
        <begin position="70"/>
        <end position="236"/>
    </location>
</feature>
<dbReference type="InterPro" id="IPR035906">
    <property type="entry name" value="MetI-like_sf"/>
</dbReference>
<evidence type="ECO:0000259" key="8">
    <source>
        <dbReference type="PROSITE" id="PS50928"/>
    </source>
</evidence>
<evidence type="ECO:0000256" key="7">
    <source>
        <dbReference type="SAM" id="Phobius"/>
    </source>
</evidence>
<dbReference type="AlphaFoldDB" id="A0A0F8ZW04"/>
<evidence type="ECO:0000256" key="6">
    <source>
        <dbReference type="ARBA" id="ARBA00023136"/>
    </source>
</evidence>
<feature type="transmembrane region" description="Helical" evidence="7">
    <location>
        <begin position="133"/>
        <end position="152"/>
    </location>
</feature>
<dbReference type="GO" id="GO:0005886">
    <property type="term" value="C:plasma membrane"/>
    <property type="evidence" value="ECO:0007669"/>
    <property type="project" value="UniProtKB-SubCell"/>
</dbReference>
<dbReference type="CDD" id="cd06261">
    <property type="entry name" value="TM_PBP2"/>
    <property type="match status" value="1"/>
</dbReference>
<name>A0A0F8ZW04_9ZZZZ</name>
<evidence type="ECO:0000256" key="5">
    <source>
        <dbReference type="ARBA" id="ARBA00022989"/>
    </source>
</evidence>
<gene>
    <name evidence="9" type="ORF">LCGC14_2646740</name>
</gene>
<feature type="transmembrane region" description="Helical" evidence="7">
    <location>
        <begin position="7"/>
        <end position="31"/>
    </location>
</feature>
<evidence type="ECO:0000256" key="3">
    <source>
        <dbReference type="ARBA" id="ARBA00022475"/>
    </source>
</evidence>
<evidence type="ECO:0000256" key="1">
    <source>
        <dbReference type="ARBA" id="ARBA00004651"/>
    </source>
</evidence>
<reference evidence="9" key="1">
    <citation type="journal article" date="2015" name="Nature">
        <title>Complex archaea that bridge the gap between prokaryotes and eukaryotes.</title>
        <authorList>
            <person name="Spang A."/>
            <person name="Saw J.H."/>
            <person name="Jorgensen S.L."/>
            <person name="Zaremba-Niedzwiedzka K."/>
            <person name="Martijn J."/>
            <person name="Lind A.E."/>
            <person name="van Eijk R."/>
            <person name="Schleper C."/>
            <person name="Guy L."/>
            <person name="Ettema T.J."/>
        </authorList>
    </citation>
    <scope>NUCLEOTIDE SEQUENCE</scope>
</reference>
<dbReference type="Pfam" id="PF00528">
    <property type="entry name" value="BPD_transp_1"/>
    <property type="match status" value="1"/>
</dbReference>
<dbReference type="PANTHER" id="PTHR43386">
    <property type="entry name" value="OLIGOPEPTIDE TRANSPORT SYSTEM PERMEASE PROTEIN APPC"/>
    <property type="match status" value="1"/>
</dbReference>
<feature type="transmembrane region" description="Helical" evidence="7">
    <location>
        <begin position="191"/>
        <end position="216"/>
    </location>
</feature>
<keyword evidence="6 7" id="KW-0472">Membrane</keyword>
<accession>A0A0F8ZW04</accession>
<proteinExistence type="predicted"/>